<dbReference type="RefSeq" id="WP_235706133.1">
    <property type="nucleotide sequence ID" value="NZ_JAKGBZ010000087.1"/>
</dbReference>
<proteinExistence type="predicted"/>
<dbReference type="EC" id="2.4.-.-" evidence="3"/>
<dbReference type="InterPro" id="IPR001173">
    <property type="entry name" value="Glyco_trans_2-like"/>
</dbReference>
<comment type="caution">
    <text evidence="3">The sequence shown here is derived from an EMBL/GenBank/DDBJ whole genome shotgun (WGS) entry which is preliminary data.</text>
</comment>
<gene>
    <name evidence="3" type="ORF">L2A60_19430</name>
</gene>
<keyword evidence="1" id="KW-0472">Membrane</keyword>
<dbReference type="PANTHER" id="PTHR48090:SF7">
    <property type="entry name" value="RFBJ PROTEIN"/>
    <property type="match status" value="1"/>
</dbReference>
<evidence type="ECO:0000256" key="1">
    <source>
        <dbReference type="SAM" id="Phobius"/>
    </source>
</evidence>
<evidence type="ECO:0000313" key="4">
    <source>
        <dbReference type="Proteomes" id="UP001521209"/>
    </source>
</evidence>
<dbReference type="InterPro" id="IPR029044">
    <property type="entry name" value="Nucleotide-diphossugar_trans"/>
</dbReference>
<keyword evidence="1" id="KW-0812">Transmembrane</keyword>
<dbReference type="CDD" id="cd04179">
    <property type="entry name" value="DPM_DPG-synthase_like"/>
    <property type="match status" value="1"/>
</dbReference>
<keyword evidence="4" id="KW-1185">Reference proteome</keyword>
<feature type="transmembrane region" description="Helical" evidence="1">
    <location>
        <begin position="242"/>
        <end position="268"/>
    </location>
</feature>
<dbReference type="Pfam" id="PF00535">
    <property type="entry name" value="Glycos_transf_2"/>
    <property type="match status" value="1"/>
</dbReference>
<protein>
    <submittedName>
        <fullName evidence="3">Glycosyltransferase</fullName>
        <ecNumber evidence="3">2.4.-.-</ecNumber>
    </submittedName>
</protein>
<dbReference type="PANTHER" id="PTHR48090">
    <property type="entry name" value="UNDECAPRENYL-PHOSPHATE 4-DEOXY-4-FORMAMIDO-L-ARABINOSE TRANSFERASE-RELATED"/>
    <property type="match status" value="1"/>
</dbReference>
<keyword evidence="1" id="KW-1133">Transmembrane helix</keyword>
<dbReference type="InterPro" id="IPR050256">
    <property type="entry name" value="Glycosyltransferase_2"/>
</dbReference>
<keyword evidence="3" id="KW-0328">Glycosyltransferase</keyword>
<feature type="domain" description="Glycosyltransferase 2-like" evidence="2">
    <location>
        <begin position="22"/>
        <end position="174"/>
    </location>
</feature>
<dbReference type="GO" id="GO:0016757">
    <property type="term" value="F:glycosyltransferase activity"/>
    <property type="evidence" value="ECO:0007669"/>
    <property type="project" value="UniProtKB-KW"/>
</dbReference>
<evidence type="ECO:0000259" key="2">
    <source>
        <dbReference type="Pfam" id="PF00535"/>
    </source>
</evidence>
<dbReference type="Gene3D" id="3.90.550.10">
    <property type="entry name" value="Spore Coat Polysaccharide Biosynthesis Protein SpsA, Chain A"/>
    <property type="match status" value="1"/>
</dbReference>
<keyword evidence="3" id="KW-0808">Transferase</keyword>
<evidence type="ECO:0000313" key="3">
    <source>
        <dbReference type="EMBL" id="MCF3948824.1"/>
    </source>
</evidence>
<reference evidence="3 4" key="1">
    <citation type="submission" date="2022-01" db="EMBL/GenBank/DDBJ databases">
        <authorList>
            <person name="Won M."/>
            <person name="Kim S.-J."/>
            <person name="Kwon S.-W."/>
        </authorList>
    </citation>
    <scope>NUCLEOTIDE SEQUENCE [LARGE SCALE GENOMIC DNA]</scope>
    <source>
        <strain evidence="3 4">KCTC 23505</strain>
    </source>
</reference>
<dbReference type="Proteomes" id="UP001521209">
    <property type="component" value="Unassembled WGS sequence"/>
</dbReference>
<accession>A0ABS9E5H5</accession>
<organism evidence="3 4">
    <name type="scientific">Acidiphilium iwatense</name>
    <dbReference type="NCBI Taxonomy" id="768198"/>
    <lineage>
        <taxon>Bacteria</taxon>
        <taxon>Pseudomonadati</taxon>
        <taxon>Pseudomonadota</taxon>
        <taxon>Alphaproteobacteria</taxon>
        <taxon>Acetobacterales</taxon>
        <taxon>Acidocellaceae</taxon>
        <taxon>Acidiphilium</taxon>
    </lineage>
</organism>
<name>A0ABS9E5H5_9PROT</name>
<sequence>MHIDARAERRIGLVSLRPRIAVIIPCHNEVATIAGVVADFQTALPDARIVVFDNRSTDATAARAEASGAELHREALRGKGHVVRRAFADIEADFYVLVDGDGTYDASAAPALIERMRAERLDMIVAARIAENDAAYRSFHRLGNRAITALVRALFGDRVSDLLSGYRVFSRRFVKSFPVLARGFEIETELTVHALELDLPIAERKLPYRPRRAGSESKLNTWADGLRIGRMILTLLRDQKPLAFFGAIGFVLAFAGLALAAPVVMTYLATGLVPRLPTAVLATGIELVAFSAFVCGLILDSVARGRKQAKRLAYLTIPAFGE</sequence>
<dbReference type="EMBL" id="JAKGBZ010000087">
    <property type="protein sequence ID" value="MCF3948824.1"/>
    <property type="molecule type" value="Genomic_DNA"/>
</dbReference>
<dbReference type="SUPFAM" id="SSF53448">
    <property type="entry name" value="Nucleotide-diphospho-sugar transferases"/>
    <property type="match status" value="1"/>
</dbReference>
<feature type="transmembrane region" description="Helical" evidence="1">
    <location>
        <begin position="280"/>
        <end position="302"/>
    </location>
</feature>